<reference evidence="2 3" key="1">
    <citation type="submission" date="2006-02" db="EMBL/GenBank/DDBJ databases">
        <authorList>
            <person name="Amann R."/>
            <person name="Ferriera S."/>
            <person name="Johnson J."/>
            <person name="Kravitz S."/>
            <person name="Halpern A."/>
            <person name="Remington K."/>
            <person name="Beeson K."/>
            <person name="Tran B."/>
            <person name="Rogers Y.-H."/>
            <person name="Friedman R."/>
            <person name="Venter J.C."/>
        </authorList>
    </citation>
    <scope>NUCLEOTIDE SEQUENCE [LARGE SCALE GENOMIC DNA]</scope>
    <source>
        <strain evidence="2 3">DSM 3645</strain>
    </source>
</reference>
<comment type="caution">
    <text evidence="2">The sequence shown here is derived from an EMBL/GenBank/DDBJ whole genome shotgun (WGS) entry which is preliminary data.</text>
</comment>
<evidence type="ECO:0000313" key="3">
    <source>
        <dbReference type="Proteomes" id="UP000004358"/>
    </source>
</evidence>
<dbReference type="STRING" id="314230.DSM3645_23336"/>
<name>A3ZQA4_9BACT</name>
<evidence type="ECO:0000256" key="1">
    <source>
        <dbReference type="SAM" id="MobiDB-lite"/>
    </source>
</evidence>
<dbReference type="HOGENOM" id="CLU_3059052_0_0_0"/>
<gene>
    <name evidence="2" type="ORF">DSM3645_23336</name>
</gene>
<dbReference type="EMBL" id="AANZ01000005">
    <property type="protein sequence ID" value="EAQ81377.1"/>
    <property type="molecule type" value="Genomic_DNA"/>
</dbReference>
<accession>A3ZQA4</accession>
<dbReference type="AlphaFoldDB" id="A3ZQA4"/>
<evidence type="ECO:0000313" key="2">
    <source>
        <dbReference type="EMBL" id="EAQ81377.1"/>
    </source>
</evidence>
<sequence length="53" mass="5835">MSGIRAAGAPMDPDYLDAGPRPNSRLSLCESSVIETRHSVFQLFRRANAPFVE</sequence>
<feature type="region of interest" description="Disordered" evidence="1">
    <location>
        <begin position="1"/>
        <end position="21"/>
    </location>
</feature>
<dbReference type="Proteomes" id="UP000004358">
    <property type="component" value="Unassembled WGS sequence"/>
</dbReference>
<protein>
    <submittedName>
        <fullName evidence="2">Uncharacterized protein</fullName>
    </submittedName>
</protein>
<organism evidence="2 3">
    <name type="scientific">Blastopirellula marina DSM 3645</name>
    <dbReference type="NCBI Taxonomy" id="314230"/>
    <lineage>
        <taxon>Bacteria</taxon>
        <taxon>Pseudomonadati</taxon>
        <taxon>Planctomycetota</taxon>
        <taxon>Planctomycetia</taxon>
        <taxon>Pirellulales</taxon>
        <taxon>Pirellulaceae</taxon>
        <taxon>Blastopirellula</taxon>
    </lineage>
</organism>
<proteinExistence type="predicted"/>